<evidence type="ECO:0000256" key="1">
    <source>
        <dbReference type="ARBA" id="ARBA00010609"/>
    </source>
</evidence>
<keyword evidence="10" id="KW-0732">Signal</keyword>
<evidence type="ECO:0000256" key="5">
    <source>
        <dbReference type="ARBA" id="ARBA00038978"/>
    </source>
</evidence>
<name>A0A543B2P1_9ACTN</name>
<dbReference type="OrthoDB" id="345021at2"/>
<dbReference type="Gene3D" id="2.60.40.420">
    <property type="entry name" value="Cupredoxins - blue copper proteins"/>
    <property type="match status" value="3"/>
</dbReference>
<proteinExistence type="inferred from homology"/>
<comment type="similarity">
    <text evidence="1">Belongs to the multicopper oxidase family.</text>
</comment>
<keyword evidence="3" id="KW-0479">Metal-binding</keyword>
<dbReference type="CDD" id="cd13890">
    <property type="entry name" value="CuRO_3_CueO_FtsP"/>
    <property type="match status" value="1"/>
</dbReference>
<dbReference type="PROSITE" id="PS51257">
    <property type="entry name" value="PROKAR_LIPOPROTEIN"/>
    <property type="match status" value="1"/>
</dbReference>
<evidence type="ECO:0000313" key="14">
    <source>
        <dbReference type="Proteomes" id="UP000317043"/>
    </source>
</evidence>
<sequence>MPPTRRSVLVAAAAATAALPLGLAGCYRAVDTTGQVAFDTELPIPPLAEATIDAAGRRTFELTAQHGRREFRAGRQTDTYGFNGDYLGPTLRARRGEEVGIRVRNDIDEETSVHWHGMHLPAQADGGPHQPIAPGGTWEPAWHVDQPAATLWYHPHPHGRTEAHVQRGLAGMFILDDDRESELNLPREYGVDDIPVIVQDKRFDDDGQFDESNTANAGMLGDTVLVNGAVGPFLSVNTRYVRLRVLNASTARTYYFGFSDDQEFAVIATDGGLLESPHWTKRVLMSPGERIEMIVESTPGRATVLRSFPPDPDERVFGDSNGGGDSLDILELRPASELTDSSDLPEQLATIPRMVEADATVTRSFSLQGQKINGQRMDMNRIDETVLVDTVEVWEVSNDHGQYHNFHIHDVQFQVLDADENLPEAKGWKDTVFMPRRSRKRLIMRFADYVDPTMPYMYHCHLLRHEDQGMMGQFLVLGPGQEPQFGSGEHEHD</sequence>
<evidence type="ECO:0000256" key="3">
    <source>
        <dbReference type="ARBA" id="ARBA00022723"/>
    </source>
</evidence>
<dbReference type="InterPro" id="IPR045087">
    <property type="entry name" value="Cu-oxidase_fam"/>
</dbReference>
<dbReference type="GO" id="GO:0005507">
    <property type="term" value="F:copper ion binding"/>
    <property type="evidence" value="ECO:0007669"/>
    <property type="project" value="InterPro"/>
</dbReference>
<gene>
    <name evidence="13" type="ORF">FB566_4714</name>
</gene>
<evidence type="ECO:0000256" key="4">
    <source>
        <dbReference type="ARBA" id="ARBA00023002"/>
    </source>
</evidence>
<evidence type="ECO:0000256" key="6">
    <source>
        <dbReference type="ARBA" id="ARBA00041027"/>
    </source>
</evidence>
<dbReference type="PANTHER" id="PTHR48267">
    <property type="entry name" value="CUPREDOXIN SUPERFAMILY PROTEIN"/>
    <property type="match status" value="1"/>
</dbReference>
<evidence type="ECO:0000256" key="2">
    <source>
        <dbReference type="ARBA" id="ARBA00011245"/>
    </source>
</evidence>
<feature type="signal peptide" evidence="10">
    <location>
        <begin position="1"/>
        <end position="29"/>
    </location>
</feature>
<dbReference type="Pfam" id="PF07731">
    <property type="entry name" value="Cu-oxidase_2"/>
    <property type="match status" value="1"/>
</dbReference>
<dbReference type="CDD" id="cd13867">
    <property type="entry name" value="CuRO_2_CueO_FtsP"/>
    <property type="match status" value="1"/>
</dbReference>
<dbReference type="PROSITE" id="PS00080">
    <property type="entry name" value="MULTICOPPER_OXIDASE2"/>
    <property type="match status" value="1"/>
</dbReference>
<evidence type="ECO:0000313" key="13">
    <source>
        <dbReference type="EMBL" id="TQL79113.1"/>
    </source>
</evidence>
<dbReference type="InParanoid" id="A0A543B2P1"/>
<accession>A0A543B2P1</accession>
<dbReference type="EMBL" id="VFOW01000001">
    <property type="protein sequence ID" value="TQL79113.1"/>
    <property type="molecule type" value="Genomic_DNA"/>
</dbReference>
<dbReference type="CDD" id="cd04232">
    <property type="entry name" value="CuRO_1_CueO_FtsP"/>
    <property type="match status" value="1"/>
</dbReference>
<evidence type="ECO:0000256" key="8">
    <source>
        <dbReference type="ARBA" id="ARBA00043090"/>
    </source>
</evidence>
<evidence type="ECO:0000256" key="9">
    <source>
        <dbReference type="ARBA" id="ARBA00048092"/>
    </source>
</evidence>
<dbReference type="PANTHER" id="PTHR48267:SF1">
    <property type="entry name" value="BILIRUBIN OXIDASE"/>
    <property type="match status" value="1"/>
</dbReference>
<dbReference type="AlphaFoldDB" id="A0A543B2P1"/>
<feature type="domain" description="Plastocyanin-like" evidence="12">
    <location>
        <begin position="65"/>
        <end position="178"/>
    </location>
</feature>
<evidence type="ECO:0000256" key="7">
    <source>
        <dbReference type="ARBA" id="ARBA00042896"/>
    </source>
</evidence>
<dbReference type="GO" id="GO:0016491">
    <property type="term" value="F:oxidoreductase activity"/>
    <property type="evidence" value="ECO:0007669"/>
    <property type="project" value="UniProtKB-KW"/>
</dbReference>
<feature type="domain" description="Plastocyanin-like" evidence="11">
    <location>
        <begin position="364"/>
        <end position="476"/>
    </location>
</feature>
<evidence type="ECO:0000259" key="12">
    <source>
        <dbReference type="Pfam" id="PF07732"/>
    </source>
</evidence>
<dbReference type="Proteomes" id="UP000317043">
    <property type="component" value="Unassembled WGS sequence"/>
</dbReference>
<reference evidence="13 14" key="1">
    <citation type="submission" date="2019-06" db="EMBL/GenBank/DDBJ databases">
        <title>Sequencing the genomes of 1000 actinobacteria strains.</title>
        <authorList>
            <person name="Klenk H.-P."/>
        </authorList>
    </citation>
    <scope>NUCLEOTIDE SEQUENCE [LARGE SCALE GENOMIC DNA]</scope>
    <source>
        <strain evidence="13 14">DSM 45928</strain>
    </source>
</reference>
<comment type="subunit">
    <text evidence="2">Monomer.</text>
</comment>
<dbReference type="InterPro" id="IPR011707">
    <property type="entry name" value="Cu-oxidase-like_N"/>
</dbReference>
<feature type="chain" id="PRO_5021749897" description="Multicopper oxidase CueO" evidence="10">
    <location>
        <begin position="30"/>
        <end position="493"/>
    </location>
</feature>
<keyword evidence="14" id="KW-1185">Reference proteome</keyword>
<dbReference type="EC" id="1.16.3.4" evidence="5"/>
<dbReference type="SUPFAM" id="SSF49503">
    <property type="entry name" value="Cupredoxins"/>
    <property type="match status" value="3"/>
</dbReference>
<dbReference type="InterPro" id="IPR011706">
    <property type="entry name" value="Cu-oxidase_C"/>
</dbReference>
<dbReference type="Pfam" id="PF07732">
    <property type="entry name" value="Cu-oxidase_3"/>
    <property type="match status" value="1"/>
</dbReference>
<organism evidence="13 14">
    <name type="scientific">Stackebrandtia endophytica</name>
    <dbReference type="NCBI Taxonomy" id="1496996"/>
    <lineage>
        <taxon>Bacteria</taxon>
        <taxon>Bacillati</taxon>
        <taxon>Actinomycetota</taxon>
        <taxon>Actinomycetes</taxon>
        <taxon>Glycomycetales</taxon>
        <taxon>Glycomycetaceae</taxon>
        <taxon>Stackebrandtia</taxon>
    </lineage>
</organism>
<evidence type="ECO:0000256" key="10">
    <source>
        <dbReference type="SAM" id="SignalP"/>
    </source>
</evidence>
<evidence type="ECO:0000259" key="11">
    <source>
        <dbReference type="Pfam" id="PF07731"/>
    </source>
</evidence>
<comment type="caution">
    <text evidence="13">The sequence shown here is derived from an EMBL/GenBank/DDBJ whole genome shotgun (WGS) entry which is preliminary data.</text>
</comment>
<dbReference type="InterPro" id="IPR008972">
    <property type="entry name" value="Cupredoxin"/>
</dbReference>
<dbReference type="InterPro" id="IPR002355">
    <property type="entry name" value="Cu_oxidase_Cu_BS"/>
</dbReference>
<comment type="catalytic activity">
    <reaction evidence="9">
        <text>4 Cu(+) + O2 + 4 H(+) = 4 Cu(2+) + 2 H2O</text>
        <dbReference type="Rhea" id="RHEA:30083"/>
        <dbReference type="ChEBI" id="CHEBI:15377"/>
        <dbReference type="ChEBI" id="CHEBI:15378"/>
        <dbReference type="ChEBI" id="CHEBI:15379"/>
        <dbReference type="ChEBI" id="CHEBI:29036"/>
        <dbReference type="ChEBI" id="CHEBI:49552"/>
        <dbReference type="EC" id="1.16.3.4"/>
    </reaction>
    <physiologicalReaction direction="left-to-right" evidence="9">
        <dbReference type="Rhea" id="RHEA:30084"/>
    </physiologicalReaction>
</comment>
<protein>
    <recommendedName>
        <fullName evidence="6">Multicopper oxidase CueO</fullName>
        <ecNumber evidence="5">1.16.3.4</ecNumber>
    </recommendedName>
    <alternativeName>
        <fullName evidence="7">Copper efflux oxidase</fullName>
    </alternativeName>
    <alternativeName>
        <fullName evidence="8">Cuprous oxidase</fullName>
    </alternativeName>
</protein>
<dbReference type="RefSeq" id="WP_142044163.1">
    <property type="nucleotide sequence ID" value="NZ_JBHTGS010000002.1"/>
</dbReference>
<dbReference type="PROSITE" id="PS51318">
    <property type="entry name" value="TAT"/>
    <property type="match status" value="1"/>
</dbReference>
<keyword evidence="4" id="KW-0560">Oxidoreductase</keyword>
<dbReference type="InterPro" id="IPR006311">
    <property type="entry name" value="TAT_signal"/>
</dbReference>